<evidence type="ECO:0000313" key="1">
    <source>
        <dbReference type="EMBL" id="QJI07097.1"/>
    </source>
</evidence>
<proteinExistence type="predicted"/>
<reference evidence="1" key="1">
    <citation type="journal article" date="2020" name="Microb. Pathog.">
        <title>Etiology and genetic evolution of canine coronavirus circulating in five provinces of China, during 2018-2019.</title>
        <authorList>
            <person name="He H.J."/>
            <person name="Zhang W."/>
            <person name="Liang J."/>
            <person name="Lu M."/>
            <person name="Wang R."/>
            <person name="Li G."/>
            <person name="He J.W."/>
            <person name="Chen J."/>
            <person name="Xing G."/>
            <person name="Chen Y."/>
        </authorList>
    </citation>
    <scope>NUCLEOTIDE SEQUENCE</scope>
    <source>
        <strain evidence="1">B639_ZJ_2019</strain>
    </source>
</reference>
<sequence length="71" mass="8555">MLNLVSLLLKKSIVIQLFDITVYKFKAKFWYKLPFETRLRIIEQTKPKALSATKQLKRDYRKIAILNSRRK</sequence>
<name>A0A6M3YAQ9_9ALPC</name>
<organism evidence="1">
    <name type="scientific">Canine coronavirus</name>
    <dbReference type="NCBI Taxonomy" id="11153"/>
    <lineage>
        <taxon>Viruses</taxon>
        <taxon>Riboviria</taxon>
        <taxon>Orthornavirae</taxon>
        <taxon>Pisuviricota</taxon>
        <taxon>Pisoniviricetes</taxon>
        <taxon>Nidovirales</taxon>
        <taxon>Cornidovirineae</taxon>
        <taxon>Coronaviridae</taxon>
        <taxon>Orthocoronavirinae</taxon>
        <taxon>Alphacoronavirus</taxon>
        <taxon>Tegacovirus</taxon>
        <taxon>Alphacoronavirus suis</taxon>
        <taxon>Alphacoronavirus 1</taxon>
    </lineage>
</organism>
<protein>
    <submittedName>
        <fullName evidence="1">3b protein</fullName>
    </submittedName>
</protein>
<accession>A0A6M3YAQ9</accession>
<dbReference type="EMBL" id="MT114538">
    <property type="protein sequence ID" value="QJI07097.1"/>
    <property type="molecule type" value="Genomic_RNA"/>
</dbReference>